<name>A0A2Z3LG66_9BACT</name>
<proteinExistence type="predicted"/>
<sequence length="567" mass="64216">MYYKKPLYNILWLICFTRADSCLSTNKKRKLPVHLDSIKGSLTKKSKLQGQALTKAAEQLDFAKEIQKLRAAADQKRGITWKLAGDSLLRDALAVSCHSFYAAEDYVVIIMNSYRAGAKIALLYGEDDGIFKEKAASFMHTYTANAFYTSCDENFWTDQTKILNKEIILLLQERIFPHESLEGINKKLRRAENYVGLDDTHYNVTTQFKIGNKIFGLEDKKWLKLTPDQQEEFRNRQSKDWYRCLDFFEKKLVDAYVPKFLEGSHLIPTQIRSIPGCRNAYQKNVLAYDEKGNATVLGSYYHSATLASLIEDAAASDQIAQHNWAQVNAKDRNTIVMILNNDVELKFGSYDLSEKKIIEQTRYIVNDTNRLMYIPVNTPGMFTTPIFKHQVKELIKDSKAKDTSSAHNTFLEKVKSLEQIADSSDSTNRVKHLINPSNHYAAIGANYIACRAILNQDKKQAYPSVLFNCKSGKDRTGYISYLADAAIIHSIYPTVGQEEIIRQAVAMGTHQQFLSSVNGGMPGRFGMKPVASNFTMKTIGSLTPVRITPIDKKLFPFPALLTNIPLN</sequence>
<dbReference type="KEGG" id="cher:DK880_00036"/>
<dbReference type="AlphaFoldDB" id="A0A2Z3LG66"/>
<reference evidence="1 2" key="1">
    <citation type="submission" date="2018-05" db="EMBL/GenBank/DDBJ databases">
        <title>Candidatus Cardinium hertigii Genome Assembly.</title>
        <authorList>
            <person name="Showmaker K.C."/>
            <person name="Walden K.O."/>
            <person name="Fields C.J."/>
            <person name="Lambert K.N."/>
            <person name="Hudson M.E."/>
        </authorList>
    </citation>
    <scope>NUCLEOTIDE SEQUENCE [LARGE SCALE GENOMIC DNA]</scope>
    <source>
        <strain evidence="2">cHgTN10</strain>
    </source>
</reference>
<dbReference type="EMBL" id="CP029619">
    <property type="protein sequence ID" value="AWN81374.1"/>
    <property type="molecule type" value="Genomic_DNA"/>
</dbReference>
<dbReference type="GO" id="GO:0004721">
    <property type="term" value="F:phosphoprotein phosphatase activity"/>
    <property type="evidence" value="ECO:0007669"/>
    <property type="project" value="InterPro"/>
</dbReference>
<keyword evidence="2" id="KW-1185">Reference proteome</keyword>
<dbReference type="SUPFAM" id="SSF52799">
    <property type="entry name" value="(Phosphotyrosine protein) phosphatases II"/>
    <property type="match status" value="1"/>
</dbReference>
<gene>
    <name evidence="1" type="ORF">DK880_00036</name>
</gene>
<dbReference type="Pfam" id="PF13350">
    <property type="entry name" value="Y_phosphatase3"/>
    <property type="match status" value="1"/>
</dbReference>
<protein>
    <submittedName>
        <fullName evidence="1">Uncharacterized protein</fullName>
    </submittedName>
</protein>
<evidence type="ECO:0000313" key="1">
    <source>
        <dbReference type="EMBL" id="AWN81374.1"/>
    </source>
</evidence>
<organism evidence="1 2">
    <name type="scientific">Candidatus Cardinium hertigii</name>
    <dbReference type="NCBI Taxonomy" id="247481"/>
    <lineage>
        <taxon>Bacteria</taxon>
        <taxon>Pseudomonadati</taxon>
        <taxon>Bacteroidota</taxon>
        <taxon>Cytophagia</taxon>
        <taxon>Cytophagales</taxon>
        <taxon>Amoebophilaceae</taxon>
        <taxon>Candidatus Cardinium</taxon>
    </lineage>
</organism>
<accession>A0A2Z3LG66</accession>
<dbReference type="InterPro" id="IPR029021">
    <property type="entry name" value="Prot-tyrosine_phosphatase-like"/>
</dbReference>
<evidence type="ECO:0000313" key="2">
    <source>
        <dbReference type="Proteomes" id="UP000245872"/>
    </source>
</evidence>
<dbReference type="InterPro" id="IPR026893">
    <property type="entry name" value="Tyr/Ser_Pase_IphP-type"/>
</dbReference>
<dbReference type="OrthoDB" id="978336at2"/>
<dbReference type="Proteomes" id="UP000245872">
    <property type="component" value="Chromosome"/>
</dbReference>